<dbReference type="EMBL" id="JACOFZ010000001">
    <property type="protein sequence ID" value="MBC3880849.1"/>
    <property type="molecule type" value="Genomic_DNA"/>
</dbReference>
<evidence type="ECO:0000256" key="5">
    <source>
        <dbReference type="HAMAP-Rule" id="MF_01114"/>
    </source>
</evidence>
<reference evidence="8" key="1">
    <citation type="submission" date="2020-08" db="EMBL/GenBank/DDBJ databases">
        <title>Novel species isolated from subtropical streams in China.</title>
        <authorList>
            <person name="Lu H."/>
        </authorList>
    </citation>
    <scope>NUCLEOTIDE SEQUENCE</scope>
    <source>
        <strain evidence="8">LX22W</strain>
    </source>
</reference>
<comment type="caution">
    <text evidence="8">The sequence shown here is derived from an EMBL/GenBank/DDBJ whole genome shotgun (WGS) entry which is preliminary data.</text>
</comment>
<comment type="similarity">
    <text evidence="2 5">Belongs to the RecX family.</text>
</comment>
<gene>
    <name evidence="5 8" type="primary">recX</name>
    <name evidence="8" type="ORF">H8K36_05635</name>
</gene>
<protein>
    <recommendedName>
        <fullName evidence="3 5">Regulatory protein RecX</fullName>
    </recommendedName>
</protein>
<proteinExistence type="inferred from homology"/>
<dbReference type="Pfam" id="PF21982">
    <property type="entry name" value="RecX_HTH1"/>
    <property type="match status" value="1"/>
</dbReference>
<dbReference type="HAMAP" id="MF_01114">
    <property type="entry name" value="RecX"/>
    <property type="match status" value="1"/>
</dbReference>
<sequence>MVKKPQLSLKGRALRYLSMREHSRLELARKLTPYVQEGEDLEEVLNFLERSNFLSNQRFSESLVNRRQSRFGNQRIFAELVNHDLSADDMAEVKEKLQGSEIDRAIEVLHKKFSSGPTDHMEKAKQMKFLMQRGFSSKAVQQALRAPRLDEEDGRFDS</sequence>
<dbReference type="Pfam" id="PF21981">
    <property type="entry name" value="RecX_HTH3"/>
    <property type="match status" value="1"/>
</dbReference>
<dbReference type="InterPro" id="IPR053926">
    <property type="entry name" value="RecX_HTH_1st"/>
</dbReference>
<evidence type="ECO:0000256" key="2">
    <source>
        <dbReference type="ARBA" id="ARBA00009695"/>
    </source>
</evidence>
<evidence type="ECO:0000256" key="1">
    <source>
        <dbReference type="ARBA" id="ARBA00004496"/>
    </source>
</evidence>
<feature type="domain" description="RecX third three-helical" evidence="6">
    <location>
        <begin position="101"/>
        <end position="144"/>
    </location>
</feature>
<evidence type="ECO:0000313" key="8">
    <source>
        <dbReference type="EMBL" id="MBC3880849.1"/>
    </source>
</evidence>
<evidence type="ECO:0000256" key="4">
    <source>
        <dbReference type="ARBA" id="ARBA00022490"/>
    </source>
</evidence>
<evidence type="ECO:0000313" key="9">
    <source>
        <dbReference type="Proteomes" id="UP000627446"/>
    </source>
</evidence>
<organism evidence="8 9">
    <name type="scientific">Undibacterium nitidum</name>
    <dbReference type="NCBI Taxonomy" id="2762298"/>
    <lineage>
        <taxon>Bacteria</taxon>
        <taxon>Pseudomonadati</taxon>
        <taxon>Pseudomonadota</taxon>
        <taxon>Betaproteobacteria</taxon>
        <taxon>Burkholderiales</taxon>
        <taxon>Oxalobacteraceae</taxon>
        <taxon>Undibacterium</taxon>
    </lineage>
</organism>
<feature type="domain" description="RecX first three-helical" evidence="7">
    <location>
        <begin position="11"/>
        <end position="48"/>
    </location>
</feature>
<dbReference type="GO" id="GO:0006282">
    <property type="term" value="P:regulation of DNA repair"/>
    <property type="evidence" value="ECO:0007669"/>
    <property type="project" value="UniProtKB-UniRule"/>
</dbReference>
<evidence type="ECO:0000259" key="6">
    <source>
        <dbReference type="Pfam" id="PF21981"/>
    </source>
</evidence>
<dbReference type="RefSeq" id="WP_186914678.1">
    <property type="nucleotide sequence ID" value="NZ_JACOFZ010000001.1"/>
</dbReference>
<dbReference type="PANTHER" id="PTHR33602:SF1">
    <property type="entry name" value="REGULATORY PROTEIN RECX FAMILY PROTEIN"/>
    <property type="match status" value="1"/>
</dbReference>
<dbReference type="PANTHER" id="PTHR33602">
    <property type="entry name" value="REGULATORY PROTEIN RECX FAMILY PROTEIN"/>
    <property type="match status" value="1"/>
</dbReference>
<dbReference type="InterPro" id="IPR053925">
    <property type="entry name" value="RecX_HTH_3rd"/>
</dbReference>
<comment type="subcellular location">
    <subcellularLocation>
        <location evidence="1 5">Cytoplasm</location>
    </subcellularLocation>
</comment>
<dbReference type="Proteomes" id="UP000627446">
    <property type="component" value="Unassembled WGS sequence"/>
</dbReference>
<evidence type="ECO:0000259" key="7">
    <source>
        <dbReference type="Pfam" id="PF21982"/>
    </source>
</evidence>
<dbReference type="InterPro" id="IPR003783">
    <property type="entry name" value="Regulatory_RecX"/>
</dbReference>
<accession>A0A923HK34</accession>
<dbReference type="InterPro" id="IPR036388">
    <property type="entry name" value="WH-like_DNA-bd_sf"/>
</dbReference>
<name>A0A923HK34_9BURK</name>
<evidence type="ECO:0000256" key="3">
    <source>
        <dbReference type="ARBA" id="ARBA00018111"/>
    </source>
</evidence>
<comment type="function">
    <text evidence="5">Modulates RecA activity.</text>
</comment>
<dbReference type="AlphaFoldDB" id="A0A923HK34"/>
<keyword evidence="9" id="KW-1185">Reference proteome</keyword>
<keyword evidence="4 5" id="KW-0963">Cytoplasm</keyword>
<dbReference type="NCBIfam" id="NF001055">
    <property type="entry name" value="PRK00117.2-5"/>
    <property type="match status" value="1"/>
</dbReference>
<dbReference type="GO" id="GO:0005737">
    <property type="term" value="C:cytoplasm"/>
    <property type="evidence" value="ECO:0007669"/>
    <property type="project" value="UniProtKB-SubCell"/>
</dbReference>
<dbReference type="Gene3D" id="1.10.10.10">
    <property type="entry name" value="Winged helix-like DNA-binding domain superfamily/Winged helix DNA-binding domain"/>
    <property type="match status" value="2"/>
</dbReference>